<accession>A0A6B9V746</accession>
<dbReference type="EMBL" id="CP031001">
    <property type="protein sequence ID" value="QHN76012.1"/>
    <property type="molecule type" value="Genomic_DNA"/>
</dbReference>
<protein>
    <submittedName>
        <fullName evidence="1">Uncharacterized protein</fullName>
    </submittedName>
</protein>
<sequence length="61" mass="6509">MTPLQLALPPSQLPRPYSCPPLLRLSSATSTGRWWSAVGTATSFVVLLIHPAKSPPSHSSL</sequence>
<gene>
    <name evidence="1" type="ORF">DS421_19g640250</name>
</gene>
<dbReference type="AlphaFoldDB" id="A0A6B9V746"/>
<organism evidence="1 2">
    <name type="scientific">Arachis hypogaea</name>
    <name type="common">Peanut</name>
    <dbReference type="NCBI Taxonomy" id="3818"/>
    <lineage>
        <taxon>Eukaryota</taxon>
        <taxon>Viridiplantae</taxon>
        <taxon>Streptophyta</taxon>
        <taxon>Embryophyta</taxon>
        <taxon>Tracheophyta</taxon>
        <taxon>Spermatophyta</taxon>
        <taxon>Magnoliopsida</taxon>
        <taxon>eudicotyledons</taxon>
        <taxon>Gunneridae</taxon>
        <taxon>Pentapetalae</taxon>
        <taxon>rosids</taxon>
        <taxon>fabids</taxon>
        <taxon>Fabales</taxon>
        <taxon>Fabaceae</taxon>
        <taxon>Papilionoideae</taxon>
        <taxon>50 kb inversion clade</taxon>
        <taxon>dalbergioids sensu lato</taxon>
        <taxon>Dalbergieae</taxon>
        <taxon>Pterocarpus clade</taxon>
        <taxon>Arachis</taxon>
    </lineage>
</organism>
<dbReference type="Proteomes" id="UP000464620">
    <property type="component" value="Chromosome B09"/>
</dbReference>
<reference evidence="1 2" key="1">
    <citation type="submission" date="2020-01" db="EMBL/GenBank/DDBJ databases">
        <title>Genome sequence of Arachis hypogaea, cultivar Shitouqi.</title>
        <authorList>
            <person name="Zhuang W."/>
            <person name="Chen H."/>
            <person name="Varshney R."/>
            <person name="Wang D."/>
            <person name="Ming R."/>
        </authorList>
    </citation>
    <scope>NUCLEOTIDE SEQUENCE [LARGE SCALE GENOMIC DNA]</scope>
    <source>
        <tissue evidence="1">Young leaf</tissue>
    </source>
</reference>
<proteinExistence type="predicted"/>
<evidence type="ECO:0000313" key="2">
    <source>
        <dbReference type="Proteomes" id="UP000464620"/>
    </source>
</evidence>
<name>A0A6B9V746_ARAHY</name>
<evidence type="ECO:0000313" key="1">
    <source>
        <dbReference type="EMBL" id="QHN76012.1"/>
    </source>
</evidence>